<keyword evidence="1" id="KW-0863">Zinc-finger</keyword>
<reference evidence="4" key="1">
    <citation type="journal article" date="2021" name="Nat. Commun.">
        <title>Genetic determinants of endophytism in the Arabidopsis root mycobiome.</title>
        <authorList>
            <person name="Mesny F."/>
            <person name="Miyauchi S."/>
            <person name="Thiergart T."/>
            <person name="Pickel B."/>
            <person name="Atanasova L."/>
            <person name="Karlsson M."/>
            <person name="Huettel B."/>
            <person name="Barry K.W."/>
            <person name="Haridas S."/>
            <person name="Chen C."/>
            <person name="Bauer D."/>
            <person name="Andreopoulos W."/>
            <person name="Pangilinan J."/>
            <person name="LaButti K."/>
            <person name="Riley R."/>
            <person name="Lipzen A."/>
            <person name="Clum A."/>
            <person name="Drula E."/>
            <person name="Henrissat B."/>
            <person name="Kohler A."/>
            <person name="Grigoriev I.V."/>
            <person name="Martin F.M."/>
            <person name="Hacquard S."/>
        </authorList>
    </citation>
    <scope>NUCLEOTIDE SEQUENCE</scope>
    <source>
        <strain evidence="4">MPI-CAGE-CH-0230</strain>
    </source>
</reference>
<evidence type="ECO:0000313" key="4">
    <source>
        <dbReference type="EMBL" id="KAH7026145.1"/>
    </source>
</evidence>
<dbReference type="SMART" id="SM00355">
    <property type="entry name" value="ZnF_C2H2"/>
    <property type="match status" value="5"/>
</dbReference>
<dbReference type="InterPro" id="IPR013087">
    <property type="entry name" value="Znf_C2H2_type"/>
</dbReference>
<dbReference type="PROSITE" id="PS00028">
    <property type="entry name" value="ZINC_FINGER_C2H2_1"/>
    <property type="match status" value="2"/>
</dbReference>
<keyword evidence="1" id="KW-0479">Metal-binding</keyword>
<dbReference type="PROSITE" id="PS50157">
    <property type="entry name" value="ZINC_FINGER_C2H2_2"/>
    <property type="match status" value="1"/>
</dbReference>
<dbReference type="AlphaFoldDB" id="A0A9P8XYQ3"/>
<sequence>MSAQDSYLGDLSQVSNAPDRLGRFPNPLSEWYGANDGPWVMTSTVSSAPGGQLMHQTKSFSGYRDQVTPSEPETMINATLPSDSGYLSFAQHSVADPSLCDEGLDRVTETGSIIGGFGGLSFDFSSFDPIPQTPVQFNQPVWRPPPISDSAAIHRSNASVPDLWCSVCKIMLKTRSDKRKHHTRHTKPHRCYVTGCKRKEGFGTANDLERHVRSCHPEQPSTGYKYVCTLEKCTERHKLWPRADNFRAHIKRVHKDVHLNDEQLEQYRHKCPTPPTPNAAMGQPGHADSHMTANLHADGLLPLDSWASSHSGELEDSKEALRRSQMIVQAMPEQSTVEPTSARSHQEATWPSRTDGESAVSTARAPNKKRSEHHDTMEHAIYGTPYTTLIPGESMGGAEELYDAMDPDKHDHVPVTIDPGSSHELLLKGVTPHGTNEVDLPRNGVLDLDDEDVIELEDPLRFDVDLRDQAAVSRLLGVLERRGILERHGYKKETSPPPSDDEAKQEPVSIAPTGSKMSFGCRFCVKTFSRRCELRKHEKRHDKPFGCTFAGCTKRFGSKNDWKRHENSQHLMREIWKCDERHPSTPSEPCGKIDGRREEFKQHLTLAHGIKDPHQIDLKIEHCRVGRNYDERFWCGFCNKIVQTKSKGQSAGMERFDHIGDHYAGRRGHPRQNPEDWKHVDLGNATLTDPAATADVENPASAFHEVATPGSSERRSMSSAKGKRSIDGAMVTTADQG</sequence>
<dbReference type="GO" id="GO:0008270">
    <property type="term" value="F:zinc ion binding"/>
    <property type="evidence" value="ECO:0007669"/>
    <property type="project" value="UniProtKB-KW"/>
</dbReference>
<dbReference type="PANTHER" id="PTHR35391">
    <property type="entry name" value="C2H2-TYPE DOMAIN-CONTAINING PROTEIN-RELATED"/>
    <property type="match status" value="1"/>
</dbReference>
<dbReference type="Gene3D" id="3.30.160.60">
    <property type="entry name" value="Classic Zinc Finger"/>
    <property type="match status" value="1"/>
</dbReference>
<feature type="region of interest" description="Disordered" evidence="2">
    <location>
        <begin position="704"/>
        <end position="737"/>
    </location>
</feature>
<dbReference type="PANTHER" id="PTHR35391:SF7">
    <property type="entry name" value="C2H2-TYPE DOMAIN-CONTAINING PROTEIN"/>
    <property type="match status" value="1"/>
</dbReference>
<dbReference type="Proteomes" id="UP000756346">
    <property type="component" value="Unassembled WGS sequence"/>
</dbReference>
<evidence type="ECO:0000256" key="1">
    <source>
        <dbReference type="PROSITE-ProRule" id="PRU00042"/>
    </source>
</evidence>
<gene>
    <name evidence="4" type="ORF">B0I36DRAFT_352048</name>
</gene>
<proteinExistence type="predicted"/>
<name>A0A9P8XYQ3_9PEZI</name>
<feature type="domain" description="C2H2-type" evidence="3">
    <location>
        <begin position="519"/>
        <end position="541"/>
    </location>
</feature>
<feature type="region of interest" description="Disordered" evidence="2">
    <location>
        <begin position="332"/>
        <end position="373"/>
    </location>
</feature>
<feature type="region of interest" description="Disordered" evidence="2">
    <location>
        <begin position="1"/>
        <end position="20"/>
    </location>
</feature>
<keyword evidence="1" id="KW-0862">Zinc</keyword>
<evidence type="ECO:0000313" key="5">
    <source>
        <dbReference type="Proteomes" id="UP000756346"/>
    </source>
</evidence>
<organism evidence="4 5">
    <name type="scientific">Microdochium trichocladiopsis</name>
    <dbReference type="NCBI Taxonomy" id="1682393"/>
    <lineage>
        <taxon>Eukaryota</taxon>
        <taxon>Fungi</taxon>
        <taxon>Dikarya</taxon>
        <taxon>Ascomycota</taxon>
        <taxon>Pezizomycotina</taxon>
        <taxon>Sordariomycetes</taxon>
        <taxon>Xylariomycetidae</taxon>
        <taxon>Xylariales</taxon>
        <taxon>Microdochiaceae</taxon>
        <taxon>Microdochium</taxon>
    </lineage>
</organism>
<evidence type="ECO:0000259" key="3">
    <source>
        <dbReference type="PROSITE" id="PS50157"/>
    </source>
</evidence>
<accession>A0A9P8XYQ3</accession>
<dbReference type="SUPFAM" id="SSF57667">
    <property type="entry name" value="beta-beta-alpha zinc fingers"/>
    <property type="match status" value="1"/>
</dbReference>
<protein>
    <recommendedName>
        <fullName evidence="3">C2H2-type domain-containing protein</fullName>
    </recommendedName>
</protein>
<feature type="region of interest" description="Disordered" evidence="2">
    <location>
        <begin position="488"/>
        <end position="511"/>
    </location>
</feature>
<evidence type="ECO:0000256" key="2">
    <source>
        <dbReference type="SAM" id="MobiDB-lite"/>
    </source>
</evidence>
<dbReference type="EMBL" id="JAGTJQ010000008">
    <property type="protein sequence ID" value="KAH7026145.1"/>
    <property type="molecule type" value="Genomic_DNA"/>
</dbReference>
<dbReference type="RefSeq" id="XP_046009362.1">
    <property type="nucleotide sequence ID" value="XM_046157072.1"/>
</dbReference>
<comment type="caution">
    <text evidence="4">The sequence shown here is derived from an EMBL/GenBank/DDBJ whole genome shotgun (WGS) entry which is preliminary data.</text>
</comment>
<feature type="compositionally biased region" description="Polar residues" evidence="2">
    <location>
        <begin position="332"/>
        <end position="352"/>
    </location>
</feature>
<dbReference type="OrthoDB" id="6077919at2759"/>
<dbReference type="GeneID" id="70186618"/>
<dbReference type="InterPro" id="IPR036236">
    <property type="entry name" value="Znf_C2H2_sf"/>
</dbReference>
<keyword evidence="5" id="KW-1185">Reference proteome</keyword>